<dbReference type="Gene3D" id="3.40.50.10490">
    <property type="entry name" value="Glucose-6-phosphate isomerase like protein, domain 1"/>
    <property type="match status" value="1"/>
</dbReference>
<dbReference type="GO" id="GO:1901135">
    <property type="term" value="P:carbohydrate derivative metabolic process"/>
    <property type="evidence" value="ECO:0007669"/>
    <property type="project" value="InterPro"/>
</dbReference>
<dbReference type="AlphaFoldDB" id="A0A1Y4SLY7"/>
<dbReference type="InterPro" id="IPR000281">
    <property type="entry name" value="HTH_RpiR"/>
</dbReference>
<dbReference type="PROSITE" id="PS51071">
    <property type="entry name" value="HTH_RPIR"/>
    <property type="match status" value="1"/>
</dbReference>
<dbReference type="PANTHER" id="PTHR30514:SF1">
    <property type="entry name" value="HTH-TYPE TRANSCRIPTIONAL REGULATOR HEXR-RELATED"/>
    <property type="match status" value="1"/>
</dbReference>
<dbReference type="InterPro" id="IPR001347">
    <property type="entry name" value="SIS_dom"/>
</dbReference>
<dbReference type="Pfam" id="PF01418">
    <property type="entry name" value="HTH_6"/>
    <property type="match status" value="1"/>
</dbReference>
<protein>
    <recommendedName>
        <fullName evidence="8">RpiR family transcriptional regulator</fullName>
    </recommendedName>
</protein>
<dbReference type="PROSITE" id="PS51464">
    <property type="entry name" value="SIS"/>
    <property type="match status" value="1"/>
</dbReference>
<comment type="caution">
    <text evidence="6">The sequence shown here is derived from an EMBL/GenBank/DDBJ whole genome shotgun (WGS) entry which is preliminary data.</text>
</comment>
<dbReference type="InterPro" id="IPR035472">
    <property type="entry name" value="RpiR-like_SIS"/>
</dbReference>
<proteinExistence type="predicted"/>
<dbReference type="Pfam" id="PF01380">
    <property type="entry name" value="SIS"/>
    <property type="match status" value="1"/>
</dbReference>
<feature type="domain" description="HTH rpiR-type" evidence="4">
    <location>
        <begin position="20"/>
        <end position="96"/>
    </location>
</feature>
<dbReference type="SUPFAM" id="SSF53697">
    <property type="entry name" value="SIS domain"/>
    <property type="match status" value="1"/>
</dbReference>
<evidence type="ECO:0000259" key="5">
    <source>
        <dbReference type="PROSITE" id="PS51464"/>
    </source>
</evidence>
<dbReference type="OrthoDB" id="9762536at2"/>
<dbReference type="InterPro" id="IPR009057">
    <property type="entry name" value="Homeodomain-like_sf"/>
</dbReference>
<accession>A0A1Y4SLY7</accession>
<feature type="domain" description="SIS" evidence="5">
    <location>
        <begin position="126"/>
        <end position="260"/>
    </location>
</feature>
<dbReference type="GO" id="GO:0003677">
    <property type="term" value="F:DNA binding"/>
    <property type="evidence" value="ECO:0007669"/>
    <property type="project" value="UniProtKB-KW"/>
</dbReference>
<keyword evidence="3" id="KW-0804">Transcription</keyword>
<evidence type="ECO:0000256" key="3">
    <source>
        <dbReference type="ARBA" id="ARBA00023163"/>
    </source>
</evidence>
<dbReference type="PANTHER" id="PTHR30514">
    <property type="entry name" value="GLUCOKINASE"/>
    <property type="match status" value="1"/>
</dbReference>
<evidence type="ECO:0000256" key="2">
    <source>
        <dbReference type="ARBA" id="ARBA00023125"/>
    </source>
</evidence>
<keyword evidence="1" id="KW-0805">Transcription regulation</keyword>
<dbReference type="SUPFAM" id="SSF46689">
    <property type="entry name" value="Homeodomain-like"/>
    <property type="match status" value="1"/>
</dbReference>
<gene>
    <name evidence="6" type="ORF">B5E75_13895</name>
</gene>
<reference evidence="6 7" key="1">
    <citation type="journal article" date="2018" name="BMC Genomics">
        <title>Whole genome sequencing and function prediction of 133 gut anaerobes isolated from chicken caecum in pure cultures.</title>
        <authorList>
            <person name="Medvecky M."/>
            <person name="Cejkova D."/>
            <person name="Polansky O."/>
            <person name="Karasova D."/>
            <person name="Kubasova T."/>
            <person name="Cizek A."/>
            <person name="Rychlik I."/>
        </authorList>
    </citation>
    <scope>NUCLEOTIDE SEQUENCE [LARGE SCALE GENOMIC DNA]</scope>
    <source>
        <strain evidence="6 7">An13</strain>
    </source>
</reference>
<dbReference type="Proteomes" id="UP000195305">
    <property type="component" value="Unassembled WGS sequence"/>
</dbReference>
<dbReference type="InterPro" id="IPR047640">
    <property type="entry name" value="RpiR-like"/>
</dbReference>
<dbReference type="CDD" id="cd05013">
    <property type="entry name" value="SIS_RpiR"/>
    <property type="match status" value="1"/>
</dbReference>
<dbReference type="InterPro" id="IPR046348">
    <property type="entry name" value="SIS_dom_sf"/>
</dbReference>
<dbReference type="GO" id="GO:0097367">
    <property type="term" value="F:carbohydrate derivative binding"/>
    <property type="evidence" value="ECO:0007669"/>
    <property type="project" value="InterPro"/>
</dbReference>
<evidence type="ECO:0008006" key="8">
    <source>
        <dbReference type="Google" id="ProtNLM"/>
    </source>
</evidence>
<evidence type="ECO:0000313" key="6">
    <source>
        <dbReference type="EMBL" id="OUQ30011.1"/>
    </source>
</evidence>
<evidence type="ECO:0000259" key="4">
    <source>
        <dbReference type="PROSITE" id="PS51071"/>
    </source>
</evidence>
<sequence>MIEKVMFFFWKSLNFDMIKKVIRMFTKEQIQQFNPLEMKIYEYIITHELEFPYMSIRELADGVSTSTASILRFCKKLGYDGFKELKYVFKNELREKTLLKKYDFAEIIHCIEKLDSPFYREKFSEATTMIGNADILLFIGIGDSGIMADYGARCFTNYGKLSVAIHDPYTNMTFSGEKCVVIVLSVSGETVETISMLHGCKESGCHIIGISATENNTLSRLSHLMIPYYINRHRINDRELTSQIPAMCIIEKLAGMTMEV</sequence>
<keyword evidence="2" id="KW-0238">DNA-binding</keyword>
<name>A0A1Y4SLY7_9FIRM</name>
<dbReference type="Gene3D" id="1.10.10.10">
    <property type="entry name" value="Winged helix-like DNA-binding domain superfamily/Winged helix DNA-binding domain"/>
    <property type="match status" value="1"/>
</dbReference>
<dbReference type="GO" id="GO:0003700">
    <property type="term" value="F:DNA-binding transcription factor activity"/>
    <property type="evidence" value="ECO:0007669"/>
    <property type="project" value="InterPro"/>
</dbReference>
<keyword evidence="7" id="KW-1185">Reference proteome</keyword>
<evidence type="ECO:0000313" key="7">
    <source>
        <dbReference type="Proteomes" id="UP000195305"/>
    </source>
</evidence>
<organism evidence="6 7">
    <name type="scientific">Massilimicrobiota timonensis</name>
    <dbReference type="NCBI Taxonomy" id="1776392"/>
    <lineage>
        <taxon>Bacteria</taxon>
        <taxon>Bacillati</taxon>
        <taxon>Bacillota</taxon>
        <taxon>Erysipelotrichia</taxon>
        <taxon>Erysipelotrichales</taxon>
        <taxon>Erysipelotrichaceae</taxon>
        <taxon>Massilimicrobiota</taxon>
    </lineage>
</organism>
<dbReference type="EMBL" id="NFLJ01000070">
    <property type="protein sequence ID" value="OUQ30011.1"/>
    <property type="molecule type" value="Genomic_DNA"/>
</dbReference>
<evidence type="ECO:0000256" key="1">
    <source>
        <dbReference type="ARBA" id="ARBA00023015"/>
    </source>
</evidence>
<dbReference type="InterPro" id="IPR036388">
    <property type="entry name" value="WH-like_DNA-bd_sf"/>
</dbReference>